<keyword evidence="3" id="KW-0813">Transport</keyword>
<evidence type="ECO:0000256" key="5">
    <source>
        <dbReference type="ARBA" id="ARBA00022989"/>
    </source>
</evidence>
<dbReference type="PANTHER" id="PTHR31326:SF1">
    <property type="entry name" value="PROTEIN CLT2, CHLOROPLASTIC"/>
    <property type="match status" value="1"/>
</dbReference>
<feature type="region of interest" description="Disordered" evidence="7">
    <location>
        <begin position="1"/>
        <end position="48"/>
    </location>
</feature>
<protein>
    <submittedName>
        <fullName evidence="9">Uncharacterized protein</fullName>
    </submittedName>
</protein>
<feature type="compositionally biased region" description="Gly residues" evidence="7">
    <location>
        <begin position="449"/>
        <end position="458"/>
    </location>
</feature>
<feature type="transmembrane region" description="Helical" evidence="8">
    <location>
        <begin position="243"/>
        <end position="263"/>
    </location>
</feature>
<evidence type="ECO:0000256" key="4">
    <source>
        <dbReference type="ARBA" id="ARBA00022692"/>
    </source>
</evidence>
<accession>A0A9W7GRV4</accession>
<feature type="transmembrane region" description="Helical" evidence="8">
    <location>
        <begin position="211"/>
        <end position="231"/>
    </location>
</feature>
<evidence type="ECO:0000313" key="9">
    <source>
        <dbReference type="EMBL" id="GMI48887.1"/>
    </source>
</evidence>
<comment type="subcellular location">
    <subcellularLocation>
        <location evidence="1">Membrane</location>
        <topology evidence="1">Multi-pass membrane protein</topology>
    </subcellularLocation>
</comment>
<feature type="transmembrane region" description="Helical" evidence="8">
    <location>
        <begin position="181"/>
        <end position="199"/>
    </location>
</feature>
<evidence type="ECO:0000256" key="7">
    <source>
        <dbReference type="SAM" id="MobiDB-lite"/>
    </source>
</evidence>
<dbReference type="AlphaFoldDB" id="A0A9W7GRV4"/>
<feature type="compositionally biased region" description="Basic and acidic residues" evidence="7">
    <location>
        <begin position="432"/>
        <end position="442"/>
    </location>
</feature>
<proteinExistence type="inferred from homology"/>
<comment type="similarity">
    <text evidence="2">Belongs to the CRT-like transporter family.</text>
</comment>
<feature type="transmembrane region" description="Helical" evidence="8">
    <location>
        <begin position="317"/>
        <end position="337"/>
    </location>
</feature>
<evidence type="ECO:0000313" key="10">
    <source>
        <dbReference type="Proteomes" id="UP001165065"/>
    </source>
</evidence>
<dbReference type="Pfam" id="PF08627">
    <property type="entry name" value="CRT-like"/>
    <property type="match status" value="1"/>
</dbReference>
<keyword evidence="6 8" id="KW-0472">Membrane</keyword>
<keyword evidence="5 8" id="KW-1133">Transmembrane helix</keyword>
<evidence type="ECO:0000256" key="3">
    <source>
        <dbReference type="ARBA" id="ARBA00022448"/>
    </source>
</evidence>
<evidence type="ECO:0000256" key="2">
    <source>
        <dbReference type="ARBA" id="ARBA00006690"/>
    </source>
</evidence>
<keyword evidence="4 8" id="KW-0812">Transmembrane</keyword>
<feature type="transmembrane region" description="Helical" evidence="8">
    <location>
        <begin position="93"/>
        <end position="117"/>
    </location>
</feature>
<name>A0A9W7GRV4_9STRA</name>
<feature type="transmembrane region" description="Helical" evidence="8">
    <location>
        <begin position="377"/>
        <end position="394"/>
    </location>
</feature>
<evidence type="ECO:0000256" key="8">
    <source>
        <dbReference type="SAM" id="Phobius"/>
    </source>
</evidence>
<sequence length="458" mass="50309">MRTQSSDKNIGFHSPEWGGPPSRENSVDKQPYKRLSKDSHPNPAPGSSDDAKARMLLVSFLLMLVIGCGNKIFQKLQTVPMYNYPNFLNLLTTFMYIPLSFAYILPVAKFGLLGGTITQEQLNLPKKPFAVMGFLDCLAGIMQIFAATYLPGPLLVLLAQMAIPVSLFLSKTMLKTTYQPYQYFGAVIVAMGIVVVLAPTLNEGGGDATKILIWSAVMILSCIPMTLSSIYKEKALGSTELDPVFLNGWIAVFQFLFSIPLAIPSALASDPPIHPNELMDNLYYGLKCWVGIDSISASNNPQNIDPDHYDDCGLAPAFVNVYLLFNVCYNILIILILKFGNANILWLAMTIMVPVGNLTFALPFLENYGGAPLKPTDVMGLVVIMSGLLLYRFGESAWNRFFGERPGEDDEGDSGNKPLLSPVNEEQTPGGTREDMRRRLSSEEPEMMGGVGRVGKSF</sequence>
<dbReference type="GO" id="GO:0016020">
    <property type="term" value="C:membrane"/>
    <property type="evidence" value="ECO:0007669"/>
    <property type="project" value="UniProtKB-SubCell"/>
</dbReference>
<evidence type="ECO:0000256" key="6">
    <source>
        <dbReference type="ARBA" id="ARBA00023136"/>
    </source>
</evidence>
<dbReference type="Proteomes" id="UP001165065">
    <property type="component" value="Unassembled WGS sequence"/>
</dbReference>
<dbReference type="OrthoDB" id="416555at2759"/>
<feature type="transmembrane region" description="Helical" evidence="8">
    <location>
        <begin position="152"/>
        <end position="169"/>
    </location>
</feature>
<evidence type="ECO:0000256" key="1">
    <source>
        <dbReference type="ARBA" id="ARBA00004141"/>
    </source>
</evidence>
<dbReference type="EMBL" id="BRYA01000440">
    <property type="protein sequence ID" value="GMI48887.1"/>
    <property type="molecule type" value="Genomic_DNA"/>
</dbReference>
<organism evidence="9 10">
    <name type="scientific">Triparma columacea</name>
    <dbReference type="NCBI Taxonomy" id="722753"/>
    <lineage>
        <taxon>Eukaryota</taxon>
        <taxon>Sar</taxon>
        <taxon>Stramenopiles</taxon>
        <taxon>Ochrophyta</taxon>
        <taxon>Bolidophyceae</taxon>
        <taxon>Parmales</taxon>
        <taxon>Triparmaceae</taxon>
        <taxon>Triparma</taxon>
    </lineage>
</organism>
<feature type="transmembrane region" description="Helical" evidence="8">
    <location>
        <begin position="129"/>
        <end position="146"/>
    </location>
</feature>
<reference evidence="10" key="1">
    <citation type="journal article" date="2023" name="Commun. Biol.">
        <title>Genome analysis of Parmales, the sister group of diatoms, reveals the evolutionary specialization of diatoms from phago-mixotrophs to photoautotrophs.</title>
        <authorList>
            <person name="Ban H."/>
            <person name="Sato S."/>
            <person name="Yoshikawa S."/>
            <person name="Yamada K."/>
            <person name="Nakamura Y."/>
            <person name="Ichinomiya M."/>
            <person name="Sato N."/>
            <person name="Blanc-Mathieu R."/>
            <person name="Endo H."/>
            <person name="Kuwata A."/>
            <person name="Ogata H."/>
        </authorList>
    </citation>
    <scope>NUCLEOTIDE SEQUENCE [LARGE SCALE GENOMIC DNA]</scope>
</reference>
<feature type="region of interest" description="Disordered" evidence="7">
    <location>
        <begin position="404"/>
        <end position="458"/>
    </location>
</feature>
<feature type="transmembrane region" description="Helical" evidence="8">
    <location>
        <begin position="344"/>
        <end position="365"/>
    </location>
</feature>
<gene>
    <name evidence="9" type="ORF">TrCOL_g7290</name>
</gene>
<feature type="compositionally biased region" description="Basic and acidic residues" evidence="7">
    <location>
        <begin position="25"/>
        <end position="40"/>
    </location>
</feature>
<feature type="transmembrane region" description="Helical" evidence="8">
    <location>
        <begin position="55"/>
        <end position="73"/>
    </location>
</feature>
<dbReference type="InterPro" id="IPR013936">
    <property type="entry name" value="CRT-like"/>
</dbReference>
<comment type="caution">
    <text evidence="9">The sequence shown here is derived from an EMBL/GenBank/DDBJ whole genome shotgun (WGS) entry which is preliminary data.</text>
</comment>
<dbReference type="PANTHER" id="PTHR31326">
    <property type="entry name" value="PROTEIN CLT2, CHLOROPLASTIC"/>
    <property type="match status" value="1"/>
</dbReference>
<keyword evidence="10" id="KW-1185">Reference proteome</keyword>